<dbReference type="AlphaFoldDB" id="A0A0N7M0S8"/>
<comment type="cofactor">
    <cofactor evidence="1 9">
        <name>FAD</name>
        <dbReference type="ChEBI" id="CHEBI:57692"/>
    </cofactor>
</comment>
<evidence type="ECO:0000259" key="12">
    <source>
        <dbReference type="Pfam" id="PF02770"/>
    </source>
</evidence>
<dbReference type="CDD" id="cd05233">
    <property type="entry name" value="SDR_c"/>
    <property type="match status" value="1"/>
</dbReference>
<dbReference type="PANTHER" id="PTHR43884">
    <property type="entry name" value="ACYL-COA DEHYDROGENASE"/>
    <property type="match status" value="1"/>
</dbReference>
<dbReference type="OrthoDB" id="9775090at2"/>
<dbReference type="FunFam" id="1.20.140.10:FF:000004">
    <property type="entry name" value="Acyl-CoA dehydrogenase FadE25"/>
    <property type="match status" value="1"/>
</dbReference>
<dbReference type="Pfam" id="PF02771">
    <property type="entry name" value="Acyl-CoA_dh_N"/>
    <property type="match status" value="1"/>
</dbReference>
<dbReference type="Pfam" id="PF01370">
    <property type="entry name" value="Epimerase"/>
    <property type="match status" value="1"/>
</dbReference>
<dbReference type="EC" id="3.13.1.4" evidence="6"/>
<dbReference type="InterPro" id="IPR013786">
    <property type="entry name" value="AcylCoA_DH/ox_N"/>
</dbReference>
<organism evidence="14 15">
    <name type="scientific">Tropicibacter naphthalenivorans</name>
    <dbReference type="NCBI Taxonomy" id="441103"/>
    <lineage>
        <taxon>Bacteria</taxon>
        <taxon>Pseudomonadati</taxon>
        <taxon>Pseudomonadota</taxon>
        <taxon>Alphaproteobacteria</taxon>
        <taxon>Rhodobacterales</taxon>
        <taxon>Roseobacteraceae</taxon>
        <taxon>Tropicibacter</taxon>
    </lineage>
</organism>
<dbReference type="Gene3D" id="1.20.140.10">
    <property type="entry name" value="Butyryl-CoA Dehydrogenase, subunit A, domain 3"/>
    <property type="match status" value="1"/>
</dbReference>
<dbReference type="InterPro" id="IPR037069">
    <property type="entry name" value="AcylCoA_DH/ox_N_sf"/>
</dbReference>
<accession>A0A0N7M0S8</accession>
<dbReference type="EMBL" id="CYSE01000007">
    <property type="protein sequence ID" value="CUH81305.1"/>
    <property type="molecule type" value="Genomic_DNA"/>
</dbReference>
<keyword evidence="3 9" id="KW-0285">Flavoprotein</keyword>
<dbReference type="GO" id="GO:0050660">
    <property type="term" value="F:flavin adenine dinucleotide binding"/>
    <property type="evidence" value="ECO:0007669"/>
    <property type="project" value="InterPro"/>
</dbReference>
<dbReference type="Proteomes" id="UP000054935">
    <property type="component" value="Unassembled WGS sequence"/>
</dbReference>
<dbReference type="SUPFAM" id="SSF47203">
    <property type="entry name" value="Acyl-CoA dehydrogenase C-terminal domain-like"/>
    <property type="match status" value="1"/>
</dbReference>
<feature type="domain" description="Acyl-CoA dehydrogenase/oxidase C-terminal" evidence="10">
    <location>
        <begin position="289"/>
        <end position="437"/>
    </location>
</feature>
<keyword evidence="15" id="KW-1185">Reference proteome</keyword>
<dbReference type="Pfam" id="PF02770">
    <property type="entry name" value="Acyl-CoA_dh_M"/>
    <property type="match status" value="1"/>
</dbReference>
<name>A0A0N7M0S8_9RHOB</name>
<evidence type="ECO:0000256" key="5">
    <source>
        <dbReference type="ARBA" id="ARBA00052938"/>
    </source>
</evidence>
<dbReference type="InterPro" id="IPR036291">
    <property type="entry name" value="NAD(P)-bd_dom_sf"/>
</dbReference>
<dbReference type="Pfam" id="PF00441">
    <property type="entry name" value="Acyl-CoA_dh_1"/>
    <property type="match status" value="1"/>
</dbReference>
<dbReference type="InterPro" id="IPR009075">
    <property type="entry name" value="AcylCo_DH/oxidase_C"/>
</dbReference>
<evidence type="ECO:0000256" key="6">
    <source>
        <dbReference type="ARBA" id="ARBA00066461"/>
    </source>
</evidence>
<dbReference type="GO" id="GO:0003995">
    <property type="term" value="F:acyl-CoA dehydrogenase activity"/>
    <property type="evidence" value="ECO:0007669"/>
    <property type="project" value="InterPro"/>
</dbReference>
<dbReference type="SUPFAM" id="SSF51735">
    <property type="entry name" value="NAD(P)-binding Rossmann-fold domains"/>
    <property type="match status" value="1"/>
</dbReference>
<evidence type="ECO:0000313" key="14">
    <source>
        <dbReference type="EMBL" id="CUH81305.1"/>
    </source>
</evidence>
<evidence type="ECO:0000256" key="4">
    <source>
        <dbReference type="ARBA" id="ARBA00022827"/>
    </source>
</evidence>
<keyword evidence="9 14" id="KW-0560">Oxidoreductase</keyword>
<dbReference type="RefSeq" id="WP_143595908.1">
    <property type="nucleotide sequence ID" value="NZ_CYSE01000007.1"/>
</dbReference>
<dbReference type="InterPro" id="IPR009100">
    <property type="entry name" value="AcylCoA_DH/oxidase_NM_dom_sf"/>
</dbReference>
<dbReference type="PROSITE" id="PS00073">
    <property type="entry name" value="ACYL_COA_DH_2"/>
    <property type="match status" value="1"/>
</dbReference>
<dbReference type="STRING" id="441103.TRN7648_03413"/>
<reference evidence="14 15" key="1">
    <citation type="submission" date="2015-09" db="EMBL/GenBank/DDBJ databases">
        <authorList>
            <consortium name="Swine Surveillance"/>
        </authorList>
    </citation>
    <scope>NUCLEOTIDE SEQUENCE [LARGE SCALE GENOMIC DNA]</scope>
    <source>
        <strain evidence="14 15">CECT 7648</strain>
    </source>
</reference>
<protein>
    <recommendedName>
        <fullName evidence="7">3-sulfinopropanoyl-CoA desulfinase</fullName>
        <ecNumber evidence="6">3.13.1.4</ecNumber>
    </recommendedName>
    <alternativeName>
        <fullName evidence="8">3-sulfinopropionyl coenzyme A desulfinase</fullName>
    </alternativeName>
</protein>
<evidence type="ECO:0000256" key="7">
    <source>
        <dbReference type="ARBA" id="ARBA00068311"/>
    </source>
</evidence>
<dbReference type="InterPro" id="IPR006089">
    <property type="entry name" value="Acyl-CoA_DH_CS"/>
</dbReference>
<dbReference type="InterPro" id="IPR036250">
    <property type="entry name" value="AcylCo_DH-like_C"/>
</dbReference>
<dbReference type="InterPro" id="IPR046373">
    <property type="entry name" value="Acyl-CoA_Oxase/DH_mid-dom_sf"/>
</dbReference>
<sequence>MAEQIVVTGASKGIGAAIVTELGARGQSVVGLSRSGDGPAPHNIACDMTDEGAVRAAFEEIAARAWNEEERMILDQVQRMTDTVIAPNAARIDETHEFPWENVEAINALGLNAIFVPEAFGGAPMSYKLYLEIVTIISEACASTGIIYATNYHGMKPLIDFGTDEQRARLLPRIAEGGLGALTITEPNAGSDATGMRTTFEEDGDDVIINGSKVFISNGNVADLYLLFGKWKGIDDPRKAISCIVLEKGAEGHVIGKPERKMGHNGSATCAMSFDTVRMPRANLLGNPGDGLRILLASLNKSRPSVAAHARGIARAAFRDMVAYGNERVQSGKAVLDFQGNQFTLADLASELLMVERWIDYVADMIDGGETDFGMEASIAKMRATDLAMKMALENVQFHGGYGYIQEYRAERLMRDAKIGQIWEGTNQIHRQLIGRSFREKRA</sequence>
<dbReference type="InterPro" id="IPR001509">
    <property type="entry name" value="Epimerase_deHydtase"/>
</dbReference>
<evidence type="ECO:0000259" key="13">
    <source>
        <dbReference type="Pfam" id="PF02771"/>
    </source>
</evidence>
<feature type="domain" description="Acyl-CoA oxidase/dehydrogenase middle" evidence="12">
    <location>
        <begin position="181"/>
        <end position="277"/>
    </location>
</feature>
<feature type="domain" description="NAD-dependent epimerase/dehydratase" evidence="11">
    <location>
        <begin position="5"/>
        <end position="61"/>
    </location>
</feature>
<proteinExistence type="inferred from homology"/>
<evidence type="ECO:0000259" key="10">
    <source>
        <dbReference type="Pfam" id="PF00441"/>
    </source>
</evidence>
<evidence type="ECO:0000256" key="1">
    <source>
        <dbReference type="ARBA" id="ARBA00001974"/>
    </source>
</evidence>
<evidence type="ECO:0000259" key="11">
    <source>
        <dbReference type="Pfam" id="PF01370"/>
    </source>
</evidence>
<dbReference type="Gene3D" id="3.40.50.720">
    <property type="entry name" value="NAD(P)-binding Rossmann-like Domain"/>
    <property type="match status" value="1"/>
</dbReference>
<dbReference type="InterPro" id="IPR006091">
    <property type="entry name" value="Acyl-CoA_Oxase/DH_mid-dom"/>
</dbReference>
<dbReference type="SUPFAM" id="SSF56645">
    <property type="entry name" value="Acyl-CoA dehydrogenase NM domain-like"/>
    <property type="match status" value="1"/>
</dbReference>
<dbReference type="Gene3D" id="2.40.110.10">
    <property type="entry name" value="Butyryl-CoA Dehydrogenase, subunit A, domain 2"/>
    <property type="match status" value="1"/>
</dbReference>
<dbReference type="PANTHER" id="PTHR43884:SF12">
    <property type="entry name" value="ISOVALERYL-COA DEHYDROGENASE, MITOCHONDRIAL-RELATED"/>
    <property type="match status" value="1"/>
</dbReference>
<evidence type="ECO:0000256" key="2">
    <source>
        <dbReference type="ARBA" id="ARBA00009347"/>
    </source>
</evidence>
<evidence type="ECO:0000313" key="15">
    <source>
        <dbReference type="Proteomes" id="UP000054935"/>
    </source>
</evidence>
<comment type="similarity">
    <text evidence="2 9">Belongs to the acyl-CoA dehydrogenase family.</text>
</comment>
<evidence type="ECO:0000256" key="3">
    <source>
        <dbReference type="ARBA" id="ARBA00022630"/>
    </source>
</evidence>
<feature type="domain" description="Acyl-CoA dehydrogenase/oxidase N-terminal" evidence="13">
    <location>
        <begin position="67"/>
        <end position="177"/>
    </location>
</feature>
<keyword evidence="4 9" id="KW-0274">FAD</keyword>
<comment type="catalytic activity">
    <reaction evidence="5">
        <text>3-sulfinopropanoyl-CoA + H2O = propanoyl-CoA + sulfite + H(+)</text>
        <dbReference type="Rhea" id="RHEA:41624"/>
        <dbReference type="ChEBI" id="CHEBI:15377"/>
        <dbReference type="ChEBI" id="CHEBI:15378"/>
        <dbReference type="ChEBI" id="CHEBI:17359"/>
        <dbReference type="ChEBI" id="CHEBI:57392"/>
        <dbReference type="ChEBI" id="CHEBI:78349"/>
        <dbReference type="EC" id="3.13.1.4"/>
    </reaction>
    <physiologicalReaction direction="left-to-right" evidence="5">
        <dbReference type="Rhea" id="RHEA:41625"/>
    </physiologicalReaction>
</comment>
<evidence type="ECO:0000256" key="8">
    <source>
        <dbReference type="ARBA" id="ARBA00075603"/>
    </source>
</evidence>
<evidence type="ECO:0000256" key="9">
    <source>
        <dbReference type="RuleBase" id="RU362125"/>
    </source>
</evidence>
<gene>
    <name evidence="14" type="primary">mmgC_11</name>
    <name evidence="14" type="ORF">TRN7648_03413</name>
</gene>
<dbReference type="Gene3D" id="1.10.540.10">
    <property type="entry name" value="Acyl-CoA dehydrogenase/oxidase, N-terminal domain"/>
    <property type="match status" value="1"/>
</dbReference>